<dbReference type="PANTHER" id="PTHR36455:SF1">
    <property type="entry name" value="BLR8292 PROTEIN"/>
    <property type="match status" value="1"/>
</dbReference>
<dbReference type="Proteomes" id="UP000054703">
    <property type="component" value="Unassembled WGS sequence"/>
</dbReference>
<keyword evidence="2" id="KW-1185">Reference proteome</keyword>
<protein>
    <submittedName>
        <fullName evidence="1">Transposase</fullName>
    </submittedName>
</protein>
<dbReference type="EMBL" id="LNYU01000007">
    <property type="protein sequence ID" value="KTD67548.1"/>
    <property type="molecule type" value="Genomic_DNA"/>
</dbReference>
<dbReference type="STRING" id="45074.Lsan_0343"/>
<organism evidence="1 2">
    <name type="scientific">Legionella santicrucis</name>
    <dbReference type="NCBI Taxonomy" id="45074"/>
    <lineage>
        <taxon>Bacteria</taxon>
        <taxon>Pseudomonadati</taxon>
        <taxon>Pseudomonadota</taxon>
        <taxon>Gammaproteobacteria</taxon>
        <taxon>Legionellales</taxon>
        <taxon>Legionellaceae</taxon>
        <taxon>Legionella</taxon>
    </lineage>
</organism>
<gene>
    <name evidence="1" type="ORF">Lsan_0343</name>
</gene>
<evidence type="ECO:0000313" key="2">
    <source>
        <dbReference type="Proteomes" id="UP000054703"/>
    </source>
</evidence>
<evidence type="ECO:0000313" key="1">
    <source>
        <dbReference type="EMBL" id="KTD67548.1"/>
    </source>
</evidence>
<dbReference type="NCBIfam" id="NF033819">
    <property type="entry name" value="IS66_TnpB"/>
    <property type="match status" value="1"/>
</dbReference>
<dbReference type="InterPro" id="IPR008878">
    <property type="entry name" value="Transposase_IS66_Orf2"/>
</dbReference>
<name>A0A0W0ZE16_9GAMM</name>
<dbReference type="Pfam" id="PF05717">
    <property type="entry name" value="TnpB_IS66"/>
    <property type="match status" value="1"/>
</dbReference>
<proteinExistence type="predicted"/>
<dbReference type="PATRIC" id="fig|45074.5.peg.362"/>
<dbReference type="OrthoDB" id="4956084at2"/>
<sequence length="131" mass="14720">MLQITPQHRLLLAVEPVDFRKGIDGLKALCRQKLLDDPFSGTVFVFTNRMRTSVKLFVYDASGFWLCQKRFSRGKLAWWPTGVSPSVELRSSELLILLAQGHPIKANLPEDWRSIAYAAASDDSNEALVVS</sequence>
<comment type="caution">
    <text evidence="1">The sequence shown here is derived from an EMBL/GenBank/DDBJ whole genome shotgun (WGS) entry which is preliminary data.</text>
</comment>
<dbReference type="RefSeq" id="WP_058512824.1">
    <property type="nucleotide sequence ID" value="NZ_CAAAIH010000051.1"/>
</dbReference>
<reference evidence="1 2" key="1">
    <citation type="submission" date="2015-11" db="EMBL/GenBank/DDBJ databases">
        <title>Genomic analysis of 38 Legionella species identifies large and diverse effector repertoires.</title>
        <authorList>
            <person name="Burstein D."/>
            <person name="Amaro F."/>
            <person name="Zusman T."/>
            <person name="Lifshitz Z."/>
            <person name="Cohen O."/>
            <person name="Gilbert J.A."/>
            <person name="Pupko T."/>
            <person name="Shuman H.A."/>
            <person name="Segal G."/>
        </authorList>
    </citation>
    <scope>NUCLEOTIDE SEQUENCE [LARGE SCALE GENOMIC DNA]</scope>
    <source>
        <strain evidence="1 2">SC-63-C7</strain>
    </source>
</reference>
<dbReference type="PANTHER" id="PTHR36455">
    <property type="match status" value="1"/>
</dbReference>
<dbReference type="AlphaFoldDB" id="A0A0W0ZE16"/>
<accession>A0A0W0ZE16</accession>